<proteinExistence type="predicted"/>
<dbReference type="Pfam" id="PF13378">
    <property type="entry name" value="MR_MLE_C"/>
    <property type="match status" value="1"/>
</dbReference>
<dbReference type="SFLD" id="SFLDS00001">
    <property type="entry name" value="Enolase"/>
    <property type="match status" value="1"/>
</dbReference>
<dbReference type="SMART" id="SM00922">
    <property type="entry name" value="MR_MLE"/>
    <property type="match status" value="1"/>
</dbReference>
<comment type="caution">
    <text evidence="5">The sequence shown here is derived from an EMBL/GenBank/DDBJ whole genome shotgun (WGS) entry which is preliminary data.</text>
</comment>
<name>A0A6B1DRZ6_9CHLR</name>
<organism evidence="5">
    <name type="scientific">Caldilineaceae bacterium SB0662_bin_9</name>
    <dbReference type="NCBI Taxonomy" id="2605258"/>
    <lineage>
        <taxon>Bacteria</taxon>
        <taxon>Bacillati</taxon>
        <taxon>Chloroflexota</taxon>
        <taxon>Caldilineae</taxon>
        <taxon>Caldilineales</taxon>
        <taxon>Caldilineaceae</taxon>
    </lineage>
</organism>
<evidence type="ECO:0000256" key="2">
    <source>
        <dbReference type="ARBA" id="ARBA00005183"/>
    </source>
</evidence>
<dbReference type="Gene3D" id="3.30.390.10">
    <property type="entry name" value="Enolase-like, N-terminal domain"/>
    <property type="match status" value="1"/>
</dbReference>
<dbReference type="InterPro" id="IPR013342">
    <property type="entry name" value="Mandelate_racemase_C"/>
</dbReference>
<gene>
    <name evidence="5" type="ORF">F4Y08_09230</name>
</gene>
<reference evidence="5" key="1">
    <citation type="submission" date="2019-09" db="EMBL/GenBank/DDBJ databases">
        <title>Characterisation of the sponge microbiome using genome-centric metagenomics.</title>
        <authorList>
            <person name="Engelberts J.P."/>
            <person name="Robbins S.J."/>
            <person name="De Goeij J.M."/>
            <person name="Aranda M."/>
            <person name="Bell S.C."/>
            <person name="Webster N.S."/>
        </authorList>
    </citation>
    <scope>NUCLEOTIDE SEQUENCE</scope>
    <source>
        <strain evidence="5">SB0662_bin_9</strain>
    </source>
</reference>
<evidence type="ECO:0000256" key="3">
    <source>
        <dbReference type="ARBA" id="ARBA00011973"/>
    </source>
</evidence>
<dbReference type="PANTHER" id="PTHR48080">
    <property type="entry name" value="D-GALACTONATE DEHYDRATASE-RELATED"/>
    <property type="match status" value="1"/>
</dbReference>
<sequence length="391" mass="43296">MSDNAGDLSITSIELHTFTTEKHDLGTDYNGFNLVYEPGARLQAEGHVLVINTAAGVSGECVGGSPADYSQLPKLASYLMGRHALERERFYSDISRAQRQVARIGLAPLDIALWDLAGKLYEQPLYRLLGGHHKKIPCYASTYHGDEQSDGLSSPEAYADFAEQCLDMGYPAFKIHGWGNAPISQEVANVREVGKRVGDRMDLMLDPACEFHTFADVLKVGRACDEYDFFWYEDPGRDGGISQFMHRKLRQLIKTPLLQTEHVRTLQPHMDFALADATDYMRGDIGYDGITGVMKLAHACESIGMDIEFHGPGPAARHCMASIRNTNYYEMGLVHPKAPGSSETPIYLGYSDGLSSIDGEGCVTVPEGHGLGVEINWDYVERYRVGKQVFE</sequence>
<feature type="domain" description="Mandelate racemase/muconate lactonizing enzyme C-terminal" evidence="4">
    <location>
        <begin position="155"/>
        <end position="256"/>
    </location>
</feature>
<dbReference type="EC" id="4.2.1.40" evidence="3"/>
<dbReference type="InterPro" id="IPR036849">
    <property type="entry name" value="Enolase-like_C_sf"/>
</dbReference>
<dbReference type="PANTHER" id="PTHR48080:SF4">
    <property type="entry name" value="GLUCARATE DEHYDRATASE"/>
    <property type="match status" value="1"/>
</dbReference>
<dbReference type="InterPro" id="IPR029017">
    <property type="entry name" value="Enolase-like_N"/>
</dbReference>
<dbReference type="InterPro" id="IPR034593">
    <property type="entry name" value="DgoD-like"/>
</dbReference>
<dbReference type="SUPFAM" id="SSF51604">
    <property type="entry name" value="Enolase C-terminal domain-like"/>
    <property type="match status" value="1"/>
</dbReference>
<comment type="catalytic activity">
    <reaction evidence="1">
        <text>D-glucarate = 5-dehydro-4-deoxy-D-glucarate + H2O</text>
        <dbReference type="Rhea" id="RHEA:14573"/>
        <dbReference type="ChEBI" id="CHEBI:15377"/>
        <dbReference type="ChEBI" id="CHEBI:30612"/>
        <dbReference type="ChEBI" id="CHEBI:42819"/>
        <dbReference type="EC" id="4.2.1.40"/>
    </reaction>
</comment>
<dbReference type="AlphaFoldDB" id="A0A6B1DRZ6"/>
<comment type="pathway">
    <text evidence="2">Carbohydrate acid metabolism; D-glucarate degradation; 2,5-dioxopentanoate from D-glucarate: step 1/2.</text>
</comment>
<dbReference type="InterPro" id="IPR013341">
    <property type="entry name" value="Mandelate_racemase_N_dom"/>
</dbReference>
<dbReference type="Pfam" id="PF02746">
    <property type="entry name" value="MR_MLE_N"/>
    <property type="match status" value="1"/>
</dbReference>
<dbReference type="GO" id="GO:0008872">
    <property type="term" value="F:glucarate dehydratase activity"/>
    <property type="evidence" value="ECO:0007669"/>
    <property type="project" value="UniProtKB-EC"/>
</dbReference>
<dbReference type="Gene3D" id="3.20.20.120">
    <property type="entry name" value="Enolase-like C-terminal domain"/>
    <property type="match status" value="1"/>
</dbReference>
<dbReference type="InterPro" id="IPR029065">
    <property type="entry name" value="Enolase_C-like"/>
</dbReference>
<dbReference type="SUPFAM" id="SSF54826">
    <property type="entry name" value="Enolase N-terminal domain-like"/>
    <property type="match status" value="1"/>
</dbReference>
<evidence type="ECO:0000313" key="5">
    <source>
        <dbReference type="EMBL" id="MYD90500.1"/>
    </source>
</evidence>
<dbReference type="EMBL" id="VXPY01000063">
    <property type="protein sequence ID" value="MYD90500.1"/>
    <property type="molecule type" value="Genomic_DNA"/>
</dbReference>
<evidence type="ECO:0000256" key="1">
    <source>
        <dbReference type="ARBA" id="ARBA00001426"/>
    </source>
</evidence>
<evidence type="ECO:0000259" key="4">
    <source>
        <dbReference type="SMART" id="SM00922"/>
    </source>
</evidence>
<accession>A0A6B1DRZ6</accession>
<protein>
    <recommendedName>
        <fullName evidence="3">glucarate dehydratase</fullName>
        <ecNumber evidence="3">4.2.1.40</ecNumber>
    </recommendedName>
</protein>